<dbReference type="InterPro" id="IPR036388">
    <property type="entry name" value="WH-like_DNA-bd_sf"/>
</dbReference>
<evidence type="ECO:0000259" key="2">
    <source>
        <dbReference type="Pfam" id="PF25213"/>
    </source>
</evidence>
<dbReference type="Pfam" id="PF25213">
    <property type="entry name" value="HVO_A0261_N"/>
    <property type="match status" value="1"/>
</dbReference>
<dbReference type="InterPro" id="IPR011991">
    <property type="entry name" value="ArsR-like_HTH"/>
</dbReference>
<dbReference type="InterPro" id="IPR013561">
    <property type="entry name" value="FilR1_middle_dom"/>
</dbReference>
<dbReference type="Pfam" id="PF08350">
    <property type="entry name" value="FilR1_middle"/>
    <property type="match status" value="1"/>
</dbReference>
<dbReference type="SUPFAM" id="SSF46785">
    <property type="entry name" value="Winged helix' DNA-binding domain"/>
    <property type="match status" value="1"/>
</dbReference>
<dbReference type="EMBL" id="WUUU01000066">
    <property type="protein sequence ID" value="MXR20847.1"/>
    <property type="molecule type" value="Genomic_DNA"/>
</dbReference>
<dbReference type="InterPro" id="IPR057527">
    <property type="entry name" value="HVO_A0261-like_N"/>
</dbReference>
<proteinExistence type="predicted"/>
<dbReference type="AlphaFoldDB" id="A0A6B0SIC9"/>
<protein>
    <submittedName>
        <fullName evidence="3">MarR family transcriptional regulator</fullName>
    </submittedName>
</protein>
<accession>A0A6B0SIC9</accession>
<feature type="domain" description="HVO-A0261-like N-terminal" evidence="2">
    <location>
        <begin position="4"/>
        <end position="85"/>
    </location>
</feature>
<evidence type="ECO:0000259" key="1">
    <source>
        <dbReference type="Pfam" id="PF08350"/>
    </source>
</evidence>
<name>A0A6B0SIC9_9EURY</name>
<dbReference type="Proteomes" id="UP000471521">
    <property type="component" value="Unassembled WGS sequence"/>
</dbReference>
<dbReference type="InterPro" id="IPR036390">
    <property type="entry name" value="WH_DNA-bd_sf"/>
</dbReference>
<organism evidence="3 4">
    <name type="scientific">Halobacterium bonnevillei</name>
    <dbReference type="NCBI Taxonomy" id="2692200"/>
    <lineage>
        <taxon>Archaea</taxon>
        <taxon>Methanobacteriati</taxon>
        <taxon>Methanobacteriota</taxon>
        <taxon>Stenosarchaea group</taxon>
        <taxon>Halobacteria</taxon>
        <taxon>Halobacteriales</taxon>
        <taxon>Halobacteriaceae</taxon>
        <taxon>Halobacterium</taxon>
    </lineage>
</organism>
<comment type="caution">
    <text evidence="3">The sequence shown here is derived from an EMBL/GenBank/DDBJ whole genome shotgun (WGS) entry which is preliminary data.</text>
</comment>
<reference evidence="3 4" key="1">
    <citation type="submission" date="2019-12" db="EMBL/GenBank/DDBJ databases">
        <title>Isolation and characterization of three novel carbon monoxide-oxidizing members of Halobacteria from salione crusts and soils.</title>
        <authorList>
            <person name="Myers M.R."/>
            <person name="King G.M."/>
        </authorList>
    </citation>
    <scope>NUCLEOTIDE SEQUENCE [LARGE SCALE GENOMIC DNA]</scope>
    <source>
        <strain evidence="3 4">PCN9</strain>
    </source>
</reference>
<dbReference type="RefSeq" id="WP_159526367.1">
    <property type="nucleotide sequence ID" value="NZ_WUUU01000066.1"/>
</dbReference>
<gene>
    <name evidence="3" type="ORF">GRX66_09610</name>
</gene>
<evidence type="ECO:0000313" key="3">
    <source>
        <dbReference type="EMBL" id="MXR20847.1"/>
    </source>
</evidence>
<evidence type="ECO:0000313" key="4">
    <source>
        <dbReference type="Proteomes" id="UP000471521"/>
    </source>
</evidence>
<dbReference type="OrthoDB" id="330490at2157"/>
<dbReference type="CDD" id="cd00090">
    <property type="entry name" value="HTH_ARSR"/>
    <property type="match status" value="1"/>
</dbReference>
<keyword evidence="4" id="KW-1185">Reference proteome</keyword>
<feature type="domain" description="Methanogenesis regulatory protein FilR1 middle" evidence="1">
    <location>
        <begin position="118"/>
        <end position="243"/>
    </location>
</feature>
<dbReference type="Gene3D" id="1.10.10.10">
    <property type="entry name" value="Winged helix-like DNA-binding domain superfamily/Winged helix DNA-binding domain"/>
    <property type="match status" value="1"/>
</dbReference>
<sequence>MGNDVLLEVVRRRPVLTTLQENALTPSDLTDRLDLSRSTVHRVARQLEAKNLVERPDGHLELTALGDVVADELRAFEQTFATAQRLEPALTTFHETRFTFPVDAFADATTTEATPRDPYRPVNRFMSLVAGTDTLRGVDPASINPLHLDDLHQAIVDGMETDAVFRPGVVAELIRNNPERARTAFESGNLTLRTHENLQFGLTLCDDRVGVGIYDDETGLLAMYLDTDSPAAYDWAEGVYATFLVESDVVDWRAELPQD</sequence>